<protein>
    <submittedName>
        <fullName evidence="2">Uncharacterized protein</fullName>
    </submittedName>
</protein>
<feature type="compositionally biased region" description="Polar residues" evidence="1">
    <location>
        <begin position="9"/>
        <end position="30"/>
    </location>
</feature>
<sequence>MRRGRVCSSLPSNTSGVQQFNPTSSSSSVQLGHRANPHCTSVSPNSRVYRWDNPITVPTQSEGSYITAQEKTQVSKHARTGDFPAEGSCWTTPNKSSYPIITS</sequence>
<reference evidence="3" key="1">
    <citation type="submission" date="2017-01" db="EMBL/GenBank/DDBJ databases">
        <title>Comparative genomics of anhydrobiosis in the tardigrade Hypsibius dujardini.</title>
        <authorList>
            <person name="Yoshida Y."/>
            <person name="Koutsovoulos G."/>
            <person name="Laetsch D."/>
            <person name="Stevens L."/>
            <person name="Kumar S."/>
            <person name="Horikawa D."/>
            <person name="Ishino K."/>
            <person name="Komine S."/>
            <person name="Tomita M."/>
            <person name="Blaxter M."/>
            <person name="Arakawa K."/>
        </authorList>
    </citation>
    <scope>NUCLEOTIDE SEQUENCE [LARGE SCALE GENOMIC DNA]</scope>
    <source>
        <strain evidence="3">Z151</strain>
    </source>
</reference>
<keyword evidence="3" id="KW-1185">Reference proteome</keyword>
<gene>
    <name evidence="2" type="ORF">BV898_19951</name>
</gene>
<name>A0A9X6RPY8_HYPEX</name>
<comment type="caution">
    <text evidence="2">The sequence shown here is derived from an EMBL/GenBank/DDBJ whole genome shotgun (WGS) entry which is preliminary data.</text>
</comment>
<dbReference type="AlphaFoldDB" id="A0A9X6RPY8"/>
<feature type="region of interest" description="Disordered" evidence="1">
    <location>
        <begin position="1"/>
        <end position="45"/>
    </location>
</feature>
<evidence type="ECO:0000313" key="3">
    <source>
        <dbReference type="Proteomes" id="UP000192578"/>
    </source>
</evidence>
<proteinExistence type="predicted"/>
<organism evidence="2 3">
    <name type="scientific">Hypsibius exemplaris</name>
    <name type="common">Freshwater tardigrade</name>
    <dbReference type="NCBI Taxonomy" id="2072580"/>
    <lineage>
        <taxon>Eukaryota</taxon>
        <taxon>Metazoa</taxon>
        <taxon>Ecdysozoa</taxon>
        <taxon>Tardigrada</taxon>
        <taxon>Eutardigrada</taxon>
        <taxon>Parachela</taxon>
        <taxon>Hypsibioidea</taxon>
        <taxon>Hypsibiidae</taxon>
        <taxon>Hypsibius</taxon>
    </lineage>
</organism>
<evidence type="ECO:0000256" key="1">
    <source>
        <dbReference type="SAM" id="MobiDB-lite"/>
    </source>
</evidence>
<evidence type="ECO:0000313" key="2">
    <source>
        <dbReference type="EMBL" id="OWA55567.1"/>
    </source>
</evidence>
<accession>A0A9X6RPY8</accession>
<dbReference type="Proteomes" id="UP000192578">
    <property type="component" value="Unassembled WGS sequence"/>
</dbReference>
<dbReference type="EMBL" id="MTYJ01000978">
    <property type="protein sequence ID" value="OWA55567.1"/>
    <property type="molecule type" value="Genomic_DNA"/>
</dbReference>